<sequence>MTSRAGNQNNLQVKGSGNPASQPATASSSEMPIPLRFGAELEVVTGSKKNKHKDWLPLAKELSAELTQNGVNNHVNSKHDRSAENYSEWSIVDEKSIQNNPTGNQWGMELVSPVLDYQKMNLWPGQFDRVWSVLANSFSTSSTNQCSTHVHFSPRGAPWTLSQIQSIAKSVLYYERAIDSIMPFERRTNAWARSNRHNVLFLKEDMATLFHWIDSCTSLSQVAFYMCAFDKDSDYGRMDKATEHFPHFVFRWNFTPLVEGTTGTIEFRQPPGSFKASDTKTWVNFGAAFINAAVNHADKLAPTQKADLKGFKIFLERGAWLAGLRSPGYFDHLFAQRPMLPDGEIELNQAGIAHYMEVFKKAKQGSITQAKFKKLQQRVYK</sequence>
<evidence type="ECO:0000313" key="2">
    <source>
        <dbReference type="EMBL" id="KAF2749892.1"/>
    </source>
</evidence>
<dbReference type="Pfam" id="PF12224">
    <property type="entry name" value="Amidoligase_2"/>
    <property type="match status" value="1"/>
</dbReference>
<dbReference type="PANTHER" id="PTHR36847">
    <property type="entry name" value="AMIDOLIGASE ENZYME"/>
    <property type="match status" value="1"/>
</dbReference>
<dbReference type="InterPro" id="IPR022025">
    <property type="entry name" value="Amidoligase_2"/>
</dbReference>
<evidence type="ECO:0000256" key="1">
    <source>
        <dbReference type="SAM" id="MobiDB-lite"/>
    </source>
</evidence>
<dbReference type="OrthoDB" id="5288177at2759"/>
<evidence type="ECO:0008006" key="4">
    <source>
        <dbReference type="Google" id="ProtNLM"/>
    </source>
</evidence>
<organism evidence="2 3">
    <name type="scientific">Sporormia fimetaria CBS 119925</name>
    <dbReference type="NCBI Taxonomy" id="1340428"/>
    <lineage>
        <taxon>Eukaryota</taxon>
        <taxon>Fungi</taxon>
        <taxon>Dikarya</taxon>
        <taxon>Ascomycota</taxon>
        <taxon>Pezizomycotina</taxon>
        <taxon>Dothideomycetes</taxon>
        <taxon>Pleosporomycetidae</taxon>
        <taxon>Pleosporales</taxon>
        <taxon>Sporormiaceae</taxon>
        <taxon>Sporormia</taxon>
    </lineage>
</organism>
<name>A0A6A6VH08_9PLEO</name>
<protein>
    <recommendedName>
        <fullName evidence="4">Amidoligase enzyme</fullName>
    </recommendedName>
</protein>
<feature type="compositionally biased region" description="Polar residues" evidence="1">
    <location>
        <begin position="1"/>
        <end position="30"/>
    </location>
</feature>
<reference evidence="2" key="1">
    <citation type="journal article" date="2020" name="Stud. Mycol.">
        <title>101 Dothideomycetes genomes: a test case for predicting lifestyles and emergence of pathogens.</title>
        <authorList>
            <person name="Haridas S."/>
            <person name="Albert R."/>
            <person name="Binder M."/>
            <person name="Bloem J."/>
            <person name="Labutti K."/>
            <person name="Salamov A."/>
            <person name="Andreopoulos B."/>
            <person name="Baker S."/>
            <person name="Barry K."/>
            <person name="Bills G."/>
            <person name="Bluhm B."/>
            <person name="Cannon C."/>
            <person name="Castanera R."/>
            <person name="Culley D."/>
            <person name="Daum C."/>
            <person name="Ezra D."/>
            <person name="Gonzalez J."/>
            <person name="Henrissat B."/>
            <person name="Kuo A."/>
            <person name="Liang C."/>
            <person name="Lipzen A."/>
            <person name="Lutzoni F."/>
            <person name="Magnuson J."/>
            <person name="Mondo S."/>
            <person name="Nolan M."/>
            <person name="Ohm R."/>
            <person name="Pangilinan J."/>
            <person name="Park H.-J."/>
            <person name="Ramirez L."/>
            <person name="Alfaro M."/>
            <person name="Sun H."/>
            <person name="Tritt A."/>
            <person name="Yoshinaga Y."/>
            <person name="Zwiers L.-H."/>
            <person name="Turgeon B."/>
            <person name="Goodwin S."/>
            <person name="Spatafora J."/>
            <person name="Crous P."/>
            <person name="Grigoriev I."/>
        </authorList>
    </citation>
    <scope>NUCLEOTIDE SEQUENCE</scope>
    <source>
        <strain evidence="2">CBS 119925</strain>
    </source>
</reference>
<feature type="region of interest" description="Disordered" evidence="1">
    <location>
        <begin position="1"/>
        <end position="32"/>
    </location>
</feature>
<proteinExistence type="predicted"/>
<dbReference type="AlphaFoldDB" id="A0A6A6VH08"/>
<dbReference type="PANTHER" id="PTHR36847:SF1">
    <property type="entry name" value="AMIDOLIGASE ENZYME"/>
    <property type="match status" value="1"/>
</dbReference>
<evidence type="ECO:0000313" key="3">
    <source>
        <dbReference type="Proteomes" id="UP000799440"/>
    </source>
</evidence>
<dbReference type="Proteomes" id="UP000799440">
    <property type="component" value="Unassembled WGS sequence"/>
</dbReference>
<keyword evidence="3" id="KW-1185">Reference proteome</keyword>
<dbReference type="EMBL" id="MU006565">
    <property type="protein sequence ID" value="KAF2749892.1"/>
    <property type="molecule type" value="Genomic_DNA"/>
</dbReference>
<gene>
    <name evidence="2" type="ORF">M011DRAFT_456630</name>
</gene>
<accession>A0A6A6VH08</accession>